<accession>A0AAD5TGC0</accession>
<evidence type="ECO:0000313" key="1">
    <source>
        <dbReference type="EMBL" id="KAJ3175749.1"/>
    </source>
</evidence>
<organism evidence="1 2">
    <name type="scientific">Geranomyces variabilis</name>
    <dbReference type="NCBI Taxonomy" id="109894"/>
    <lineage>
        <taxon>Eukaryota</taxon>
        <taxon>Fungi</taxon>
        <taxon>Fungi incertae sedis</taxon>
        <taxon>Chytridiomycota</taxon>
        <taxon>Chytridiomycota incertae sedis</taxon>
        <taxon>Chytridiomycetes</taxon>
        <taxon>Spizellomycetales</taxon>
        <taxon>Powellomycetaceae</taxon>
        <taxon>Geranomyces</taxon>
    </lineage>
</organism>
<reference evidence="1" key="1">
    <citation type="submission" date="2020-05" db="EMBL/GenBank/DDBJ databases">
        <title>Phylogenomic resolution of chytrid fungi.</title>
        <authorList>
            <person name="Stajich J.E."/>
            <person name="Amses K."/>
            <person name="Simmons R."/>
            <person name="Seto K."/>
            <person name="Myers J."/>
            <person name="Bonds A."/>
            <person name="Quandt C.A."/>
            <person name="Barry K."/>
            <person name="Liu P."/>
            <person name="Grigoriev I."/>
            <person name="Longcore J.E."/>
            <person name="James T.Y."/>
        </authorList>
    </citation>
    <scope>NUCLEOTIDE SEQUENCE</scope>
    <source>
        <strain evidence="1">JEL0379</strain>
    </source>
</reference>
<evidence type="ECO:0000313" key="2">
    <source>
        <dbReference type="Proteomes" id="UP001212152"/>
    </source>
</evidence>
<name>A0AAD5TGC0_9FUNG</name>
<dbReference type="AlphaFoldDB" id="A0AAD5TGC0"/>
<proteinExistence type="predicted"/>
<keyword evidence="2" id="KW-1185">Reference proteome</keyword>
<gene>
    <name evidence="1" type="ORF">HDU87_005742</name>
</gene>
<comment type="caution">
    <text evidence="1">The sequence shown here is derived from an EMBL/GenBank/DDBJ whole genome shotgun (WGS) entry which is preliminary data.</text>
</comment>
<dbReference type="Gene3D" id="3.40.50.620">
    <property type="entry name" value="HUPs"/>
    <property type="match status" value="1"/>
</dbReference>
<dbReference type="Proteomes" id="UP001212152">
    <property type="component" value="Unassembled WGS sequence"/>
</dbReference>
<dbReference type="EMBL" id="JADGJQ010000048">
    <property type="protein sequence ID" value="KAJ3175749.1"/>
    <property type="molecule type" value="Genomic_DNA"/>
</dbReference>
<sequence length="165" mass="18206">MDTPNSPMPIANNSQPQHVYLALSESKASRHALRHVLLNLVRTGDSLTCFCVAKDAEDENALLQRLSTLVNAFRDTYQLANVHIALDAVVGEPGPMLALLVQRHNVRQLIIGDMPRQRYVMNGPLSIGTCTSYGTIAGYLAENLPLEVTIVTIRYAEEKPIEEPL</sequence>
<evidence type="ECO:0008006" key="3">
    <source>
        <dbReference type="Google" id="ProtNLM"/>
    </source>
</evidence>
<protein>
    <recommendedName>
        <fullName evidence="3">Universal stress protein</fullName>
    </recommendedName>
</protein>
<dbReference type="InterPro" id="IPR014729">
    <property type="entry name" value="Rossmann-like_a/b/a_fold"/>
</dbReference>
<dbReference type="SUPFAM" id="SSF52402">
    <property type="entry name" value="Adenine nucleotide alpha hydrolases-like"/>
    <property type="match status" value="1"/>
</dbReference>